<dbReference type="GO" id="GO:0008146">
    <property type="term" value="F:sulfotransferase activity"/>
    <property type="evidence" value="ECO:0007669"/>
    <property type="project" value="InterPro"/>
</dbReference>
<evidence type="ECO:0000313" key="3">
    <source>
        <dbReference type="Proteomes" id="UP000593567"/>
    </source>
</evidence>
<dbReference type="InterPro" id="IPR005331">
    <property type="entry name" value="Sulfotransferase"/>
</dbReference>
<comment type="caution">
    <text evidence="2">The sequence shown here is derived from an EMBL/GenBank/DDBJ whole genome shotgun (WGS) entry which is preliminary data.</text>
</comment>
<evidence type="ECO:0000256" key="1">
    <source>
        <dbReference type="SAM" id="Phobius"/>
    </source>
</evidence>
<accession>A0A7J7J1J5</accession>
<dbReference type="AlphaFoldDB" id="A0A7J7J1J5"/>
<evidence type="ECO:0000313" key="2">
    <source>
        <dbReference type="EMBL" id="KAF6019606.1"/>
    </source>
</evidence>
<organism evidence="2 3">
    <name type="scientific">Bugula neritina</name>
    <name type="common">Brown bryozoan</name>
    <name type="synonym">Sertularia neritina</name>
    <dbReference type="NCBI Taxonomy" id="10212"/>
    <lineage>
        <taxon>Eukaryota</taxon>
        <taxon>Metazoa</taxon>
        <taxon>Spiralia</taxon>
        <taxon>Lophotrochozoa</taxon>
        <taxon>Bryozoa</taxon>
        <taxon>Gymnolaemata</taxon>
        <taxon>Cheilostomatida</taxon>
        <taxon>Flustrina</taxon>
        <taxon>Buguloidea</taxon>
        <taxon>Bugulidae</taxon>
        <taxon>Bugula</taxon>
    </lineage>
</organism>
<dbReference type="GO" id="GO:0016020">
    <property type="term" value="C:membrane"/>
    <property type="evidence" value="ECO:0007669"/>
    <property type="project" value="InterPro"/>
</dbReference>
<name>A0A7J7J1J5_BUGNE</name>
<keyword evidence="1" id="KW-0472">Membrane</keyword>
<dbReference type="EMBL" id="VXIV02003218">
    <property type="protein sequence ID" value="KAF6019606.1"/>
    <property type="molecule type" value="Genomic_DNA"/>
</dbReference>
<gene>
    <name evidence="2" type="ORF">EB796_022079</name>
</gene>
<sequence length="189" mass="22183">MVDSGRIIKTFVISVLVCILLFLIYQTSSYYPRNSISEYYVLNKDSVEYKGSNKQNTEEELWVPDWYNHTDVGGVLRRRLQTVREKCTKYTGYRNQWKDKPRIKQANSGSIKYCYTAKAGSTFWNNLLQAVRKTSKTPAANRTVKLTTVRNPWHRLVSTYIHKFSTKWRSHAQNMCHKDSLKDRLSESL</sequence>
<keyword evidence="1" id="KW-0812">Transmembrane</keyword>
<reference evidence="2" key="1">
    <citation type="submission" date="2020-06" db="EMBL/GenBank/DDBJ databases">
        <title>Draft genome of Bugula neritina, a colonial animal packing powerful symbionts and potential medicines.</title>
        <authorList>
            <person name="Rayko M."/>
        </authorList>
    </citation>
    <scope>NUCLEOTIDE SEQUENCE [LARGE SCALE GENOMIC DNA]</scope>
    <source>
        <strain evidence="2">Kwan_BN1</strain>
    </source>
</reference>
<keyword evidence="1" id="KW-1133">Transmembrane helix</keyword>
<protein>
    <submittedName>
        <fullName evidence="2">Uncharacterized protein</fullName>
    </submittedName>
</protein>
<keyword evidence="3" id="KW-1185">Reference proteome</keyword>
<dbReference type="Pfam" id="PF03567">
    <property type="entry name" value="Sulfotransfer_2"/>
    <property type="match status" value="1"/>
</dbReference>
<proteinExistence type="predicted"/>
<dbReference type="Proteomes" id="UP000593567">
    <property type="component" value="Unassembled WGS sequence"/>
</dbReference>
<feature type="transmembrane region" description="Helical" evidence="1">
    <location>
        <begin position="7"/>
        <end position="25"/>
    </location>
</feature>